<keyword evidence="3 5" id="KW-1133">Transmembrane helix</keyword>
<dbReference type="PANTHER" id="PTHR45698:SF1">
    <property type="entry name" value="TRACE AMINE-ASSOCIATED RECEPTOR 13C-LIKE"/>
    <property type="match status" value="1"/>
</dbReference>
<dbReference type="PANTHER" id="PTHR45698">
    <property type="entry name" value="TRACE AMINE-ASSOCIATED RECEPTOR 19N-RELATED"/>
    <property type="match status" value="1"/>
</dbReference>
<feature type="domain" description="G-protein coupled receptors family 1 profile" evidence="6">
    <location>
        <begin position="3"/>
        <end position="265"/>
    </location>
</feature>
<dbReference type="InParanoid" id="A7SHR7"/>
<dbReference type="InterPro" id="IPR017452">
    <property type="entry name" value="GPCR_Rhodpsn_7TM"/>
</dbReference>
<accession>A7SHR7</accession>
<dbReference type="Gene3D" id="1.20.1070.10">
    <property type="entry name" value="Rhodopsin 7-helix transmembrane proteins"/>
    <property type="match status" value="1"/>
</dbReference>
<comment type="subcellular location">
    <subcellularLocation>
        <location evidence="1">Membrane</location>
    </subcellularLocation>
</comment>
<dbReference type="AlphaFoldDB" id="A7SHR7"/>
<dbReference type="CDD" id="cd00637">
    <property type="entry name" value="7tm_classA_rhodopsin-like"/>
    <property type="match status" value="1"/>
</dbReference>
<keyword evidence="4 5" id="KW-0472">Membrane</keyword>
<keyword evidence="8" id="KW-1185">Reference proteome</keyword>
<dbReference type="GO" id="GO:0004930">
    <property type="term" value="F:G protein-coupled receptor activity"/>
    <property type="evidence" value="ECO:0007669"/>
    <property type="project" value="InterPro"/>
</dbReference>
<dbReference type="PROSITE" id="PS50262">
    <property type="entry name" value="G_PROTEIN_RECEP_F1_2"/>
    <property type="match status" value="1"/>
</dbReference>
<organism evidence="7 8">
    <name type="scientific">Nematostella vectensis</name>
    <name type="common">Starlet sea anemone</name>
    <dbReference type="NCBI Taxonomy" id="45351"/>
    <lineage>
        <taxon>Eukaryota</taxon>
        <taxon>Metazoa</taxon>
        <taxon>Cnidaria</taxon>
        <taxon>Anthozoa</taxon>
        <taxon>Hexacorallia</taxon>
        <taxon>Actiniaria</taxon>
        <taxon>Edwardsiidae</taxon>
        <taxon>Nematostella</taxon>
    </lineage>
</organism>
<keyword evidence="2 5" id="KW-0812">Transmembrane</keyword>
<name>A7SHR7_NEMVE</name>
<feature type="transmembrane region" description="Helical" evidence="5">
    <location>
        <begin position="377"/>
        <end position="398"/>
    </location>
</feature>
<dbReference type="InterPro" id="IPR000276">
    <property type="entry name" value="GPCR_Rhodpsn"/>
</dbReference>
<evidence type="ECO:0000256" key="3">
    <source>
        <dbReference type="ARBA" id="ARBA00022989"/>
    </source>
</evidence>
<protein>
    <recommendedName>
        <fullName evidence="6">G-protein coupled receptors family 1 profile domain-containing protein</fullName>
    </recommendedName>
</protein>
<evidence type="ECO:0000313" key="8">
    <source>
        <dbReference type="Proteomes" id="UP000001593"/>
    </source>
</evidence>
<feature type="transmembrane region" description="Helical" evidence="5">
    <location>
        <begin position="115"/>
        <end position="132"/>
    </location>
</feature>
<dbReference type="GO" id="GO:0016020">
    <property type="term" value="C:membrane"/>
    <property type="evidence" value="ECO:0007669"/>
    <property type="project" value="UniProtKB-SubCell"/>
</dbReference>
<evidence type="ECO:0000313" key="7">
    <source>
        <dbReference type="EMBL" id="EDO36784.1"/>
    </source>
</evidence>
<feature type="transmembrane region" description="Helical" evidence="5">
    <location>
        <begin position="155"/>
        <end position="176"/>
    </location>
</feature>
<dbReference type="Pfam" id="PF00001">
    <property type="entry name" value="7tm_1"/>
    <property type="match status" value="1"/>
</dbReference>
<feature type="transmembrane region" description="Helical" evidence="5">
    <location>
        <begin position="425"/>
        <end position="442"/>
    </location>
</feature>
<feature type="transmembrane region" description="Helical" evidence="5">
    <location>
        <begin position="208"/>
        <end position="235"/>
    </location>
</feature>
<gene>
    <name evidence="7" type="ORF">NEMVEDRAFT_v1g212467</name>
</gene>
<evidence type="ECO:0000256" key="1">
    <source>
        <dbReference type="ARBA" id="ARBA00004370"/>
    </source>
</evidence>
<feature type="transmembrane region" description="Helical" evidence="5">
    <location>
        <begin position="247"/>
        <end position="268"/>
    </location>
</feature>
<proteinExistence type="predicted"/>
<dbReference type="eggNOG" id="KOG4219">
    <property type="taxonomic scope" value="Eukaryota"/>
</dbReference>
<evidence type="ECO:0000256" key="4">
    <source>
        <dbReference type="ARBA" id="ARBA00023136"/>
    </source>
</evidence>
<evidence type="ECO:0000256" key="5">
    <source>
        <dbReference type="SAM" id="Phobius"/>
    </source>
</evidence>
<evidence type="ECO:0000256" key="2">
    <source>
        <dbReference type="ARBA" id="ARBA00022692"/>
    </source>
</evidence>
<reference evidence="7 8" key="1">
    <citation type="journal article" date="2007" name="Science">
        <title>Sea anemone genome reveals ancestral eumetazoan gene repertoire and genomic organization.</title>
        <authorList>
            <person name="Putnam N.H."/>
            <person name="Srivastava M."/>
            <person name="Hellsten U."/>
            <person name="Dirks B."/>
            <person name="Chapman J."/>
            <person name="Salamov A."/>
            <person name="Terry A."/>
            <person name="Shapiro H."/>
            <person name="Lindquist E."/>
            <person name="Kapitonov V.V."/>
            <person name="Jurka J."/>
            <person name="Genikhovich G."/>
            <person name="Grigoriev I.V."/>
            <person name="Lucas S.M."/>
            <person name="Steele R.E."/>
            <person name="Finnerty J.R."/>
            <person name="Technau U."/>
            <person name="Martindale M.Q."/>
            <person name="Rokhsar D.S."/>
        </authorList>
    </citation>
    <scope>NUCLEOTIDE SEQUENCE [LARGE SCALE GENOMIC DNA]</scope>
    <source>
        <strain evidence="8">CH2 X CH6</strain>
    </source>
</reference>
<dbReference type="Proteomes" id="UP000001593">
    <property type="component" value="Unassembled WGS sequence"/>
</dbReference>
<sequence length="477" mass="54831">MAGNSVIFRIIHQVKALQTPMNYLLLNIAILDIVSSVFFFFSNVILTQFMEAPSVLNIIRNNTNVAVADGVCKSVQIMWLTATVSPGLLTLIAFERYVAVVFPFKRNWHITRKRLRWLVPLCWIFGVARNVPEMVDYEFQGNACIKSFSHINNEVYSVVFLLFTFVLPVIAISFMYTKTIHKIWKKDEATANLPDGLLRNRKIEKKRIVTVLLTVTIIFFVVFGNGAIMFVLYAFDKMSRRLGYYFYYIYQTLFIFNSVVNPVVYLTCVKRFRDEFLKIVRVFISCCTEAKRYDMQKARENRRGTMTSSIATFPEYNGLPKSMELGATFVFIHDDHFDFALKKNILKSIFFIVKRKSVERIIHQMKALQTVIFWKKAILDIVSSVFFFFSVVILTQFMEGPSVLSIIRNNTNVAVADGVCKSVQIMWLSATVSPGLLTLIAFERGRVSIQEKLAHHQEKAEVVGFSLLAFGYSAYNP</sequence>
<dbReference type="PhylomeDB" id="A7SHR7"/>
<dbReference type="HOGENOM" id="CLU_572805_0_0_1"/>
<evidence type="ECO:0000259" key="6">
    <source>
        <dbReference type="PROSITE" id="PS50262"/>
    </source>
</evidence>
<dbReference type="SUPFAM" id="SSF81321">
    <property type="entry name" value="Family A G protein-coupled receptor-like"/>
    <property type="match status" value="1"/>
</dbReference>
<feature type="transmembrane region" description="Helical" evidence="5">
    <location>
        <begin position="21"/>
        <end position="41"/>
    </location>
</feature>
<feature type="transmembrane region" description="Helical" evidence="5">
    <location>
        <begin position="77"/>
        <end position="94"/>
    </location>
</feature>
<dbReference type="EMBL" id="DS469662">
    <property type="protein sequence ID" value="EDO36784.1"/>
    <property type="molecule type" value="Genomic_DNA"/>
</dbReference>
<dbReference type="PRINTS" id="PR00237">
    <property type="entry name" value="GPCRRHODOPSN"/>
</dbReference>